<keyword evidence="9" id="KW-1185">Reference proteome</keyword>
<comment type="similarity">
    <text evidence="6">Belongs to the alpha-carbonic anhydrase family.</text>
</comment>
<evidence type="ECO:0000256" key="2">
    <source>
        <dbReference type="ARBA" id="ARBA00012925"/>
    </source>
</evidence>
<name>A0AA35ZSR6_LACSI</name>
<organism evidence="8 9">
    <name type="scientific">Lactuca saligna</name>
    <name type="common">Willowleaf lettuce</name>
    <dbReference type="NCBI Taxonomy" id="75948"/>
    <lineage>
        <taxon>Eukaryota</taxon>
        <taxon>Viridiplantae</taxon>
        <taxon>Streptophyta</taxon>
        <taxon>Embryophyta</taxon>
        <taxon>Tracheophyta</taxon>
        <taxon>Spermatophyta</taxon>
        <taxon>Magnoliopsida</taxon>
        <taxon>eudicotyledons</taxon>
        <taxon>Gunneridae</taxon>
        <taxon>Pentapetalae</taxon>
        <taxon>asterids</taxon>
        <taxon>campanulids</taxon>
        <taxon>Asterales</taxon>
        <taxon>Asteraceae</taxon>
        <taxon>Cichorioideae</taxon>
        <taxon>Cichorieae</taxon>
        <taxon>Lactucinae</taxon>
        <taxon>Lactuca</taxon>
    </lineage>
</organism>
<dbReference type="PROSITE" id="PS51144">
    <property type="entry name" value="ALPHA_CA_2"/>
    <property type="match status" value="1"/>
</dbReference>
<evidence type="ECO:0000256" key="3">
    <source>
        <dbReference type="ARBA" id="ARBA00022723"/>
    </source>
</evidence>
<dbReference type="InterPro" id="IPR023561">
    <property type="entry name" value="Carbonic_anhydrase_a-class"/>
</dbReference>
<dbReference type="InterPro" id="IPR041891">
    <property type="entry name" value="Alpha_CA_prokaryot-like"/>
</dbReference>
<feature type="chain" id="PRO_5041485456" description="Carbonic anhydrase" evidence="6">
    <location>
        <begin position="36"/>
        <end position="279"/>
    </location>
</feature>
<dbReference type="EMBL" id="OX465084">
    <property type="protein sequence ID" value="CAI9297649.1"/>
    <property type="molecule type" value="Genomic_DNA"/>
</dbReference>
<dbReference type="InterPro" id="IPR036398">
    <property type="entry name" value="CA_dom_sf"/>
</dbReference>
<dbReference type="InterPro" id="IPR018338">
    <property type="entry name" value="Carbonic_anhydrase_a-class_CS"/>
</dbReference>
<keyword evidence="5 6" id="KW-0456">Lyase</keyword>
<evidence type="ECO:0000259" key="7">
    <source>
        <dbReference type="PROSITE" id="PS51144"/>
    </source>
</evidence>
<protein>
    <recommendedName>
        <fullName evidence="2 6">Carbonic anhydrase</fullName>
        <ecNumber evidence="2 6">4.2.1.1</ecNumber>
    </recommendedName>
</protein>
<gene>
    <name evidence="8" type="ORF">LSALG_LOCUS36445</name>
</gene>
<dbReference type="GO" id="GO:0008270">
    <property type="term" value="F:zinc ion binding"/>
    <property type="evidence" value="ECO:0007669"/>
    <property type="project" value="UniProtKB-UniRule"/>
</dbReference>
<dbReference type="GO" id="GO:0006730">
    <property type="term" value="P:one-carbon metabolic process"/>
    <property type="evidence" value="ECO:0007669"/>
    <property type="project" value="TreeGrafter"/>
</dbReference>
<dbReference type="Gene3D" id="3.10.200.10">
    <property type="entry name" value="Alpha carbonic anhydrase"/>
    <property type="match status" value="1"/>
</dbReference>
<dbReference type="SMART" id="SM01057">
    <property type="entry name" value="Carb_anhydrase"/>
    <property type="match status" value="1"/>
</dbReference>
<evidence type="ECO:0000313" key="9">
    <source>
        <dbReference type="Proteomes" id="UP001177003"/>
    </source>
</evidence>
<evidence type="ECO:0000256" key="1">
    <source>
        <dbReference type="ARBA" id="ARBA00001947"/>
    </source>
</evidence>
<dbReference type="Pfam" id="PF00194">
    <property type="entry name" value="Carb_anhydrase"/>
    <property type="match status" value="1"/>
</dbReference>
<keyword evidence="4 6" id="KW-0862">Zinc</keyword>
<evidence type="ECO:0000256" key="5">
    <source>
        <dbReference type="ARBA" id="ARBA00023239"/>
    </source>
</evidence>
<comment type="catalytic activity">
    <reaction evidence="6">
        <text>hydrogencarbonate + H(+) = CO2 + H2O</text>
        <dbReference type="Rhea" id="RHEA:10748"/>
        <dbReference type="ChEBI" id="CHEBI:15377"/>
        <dbReference type="ChEBI" id="CHEBI:15378"/>
        <dbReference type="ChEBI" id="CHEBI:16526"/>
        <dbReference type="ChEBI" id="CHEBI:17544"/>
        <dbReference type="EC" id="4.2.1.1"/>
    </reaction>
</comment>
<feature type="signal peptide" evidence="6">
    <location>
        <begin position="1"/>
        <end position="35"/>
    </location>
</feature>
<dbReference type="AlphaFoldDB" id="A0AA35ZSR6"/>
<evidence type="ECO:0000313" key="8">
    <source>
        <dbReference type="EMBL" id="CAI9297649.1"/>
    </source>
</evidence>
<evidence type="ECO:0000256" key="4">
    <source>
        <dbReference type="ARBA" id="ARBA00022833"/>
    </source>
</evidence>
<dbReference type="PANTHER" id="PTHR18952">
    <property type="entry name" value="CARBONIC ANHYDRASE"/>
    <property type="match status" value="1"/>
</dbReference>
<dbReference type="PROSITE" id="PS00162">
    <property type="entry name" value="ALPHA_CA_1"/>
    <property type="match status" value="1"/>
</dbReference>
<keyword evidence="6" id="KW-0732">Signal</keyword>
<feature type="domain" description="Alpha-carbonic anhydrase" evidence="7">
    <location>
        <begin position="44"/>
        <end position="274"/>
    </location>
</feature>
<dbReference type="PANTHER" id="PTHR18952:SF208">
    <property type="entry name" value="CARBONIC ANHYDRASE XA-RELATED"/>
    <property type="match status" value="1"/>
</dbReference>
<dbReference type="Proteomes" id="UP001177003">
    <property type="component" value="Chromosome 8"/>
</dbReference>
<proteinExistence type="inferred from homology"/>
<dbReference type="SUPFAM" id="SSF51069">
    <property type="entry name" value="Carbonic anhydrase"/>
    <property type="match status" value="1"/>
</dbReference>
<dbReference type="EC" id="4.2.1.1" evidence="2 6"/>
<evidence type="ECO:0000256" key="6">
    <source>
        <dbReference type="RuleBase" id="RU367011"/>
    </source>
</evidence>
<reference evidence="8" key="1">
    <citation type="submission" date="2023-04" db="EMBL/GenBank/DDBJ databases">
        <authorList>
            <person name="Vijverberg K."/>
            <person name="Xiong W."/>
            <person name="Schranz E."/>
        </authorList>
    </citation>
    <scope>NUCLEOTIDE SEQUENCE</scope>
</reference>
<dbReference type="CDD" id="cd03124">
    <property type="entry name" value="alpha_CA_prokaryotic_like"/>
    <property type="match status" value="1"/>
</dbReference>
<sequence length="279" mass="30980">MNPLFKSKPTMTNPNLLSLALLSLLSFISICSVNASRRLADVDKQFGYAAGAPNEPAKWGSLRADWKTCDIGKSQSPLNIDTKQAQMQPPDLKMAYKDAPAKLVNIGFFLNIEWQGDAGGISINGVNYNLVHSHWHFPSEHTIDGKRFDAELHLVHSNEKEELAVMASLYTIGQPDPLIQSLADKMKGLTETKGIDVGTISASNIKCGGTKYFRYIGSLTTPPCTEGVTWTIAEKAKTISQDQIQMIKEDLEREFQENSRPIQLRGERSILQFDLPNEQ</sequence>
<accession>A0AA35ZSR6</accession>
<comment type="cofactor">
    <cofactor evidence="1 6">
        <name>Zn(2+)</name>
        <dbReference type="ChEBI" id="CHEBI:29105"/>
    </cofactor>
</comment>
<dbReference type="GO" id="GO:0004089">
    <property type="term" value="F:carbonate dehydratase activity"/>
    <property type="evidence" value="ECO:0007669"/>
    <property type="project" value="UniProtKB-UniRule"/>
</dbReference>
<dbReference type="InterPro" id="IPR001148">
    <property type="entry name" value="CA_dom"/>
</dbReference>
<comment type="function">
    <text evidence="6">Reversible hydration of carbon dioxide.</text>
</comment>
<keyword evidence="3 6" id="KW-0479">Metal-binding</keyword>